<evidence type="ECO:0000313" key="3">
    <source>
        <dbReference type="Proteomes" id="UP000464318"/>
    </source>
</evidence>
<dbReference type="PANTHER" id="PTHR36444">
    <property type="entry name" value="TRANSCRIPTIONAL REGULATOR PROTEIN YOBU-RELATED"/>
    <property type="match status" value="1"/>
</dbReference>
<sequence length="146" mass="16866">MKKSLKIIGISITTTNENGKSAQDLSALWNKFYTEKIAEKIPGTLNHKIYAIYTDYENDFRGKYTAIIGMEVSSLHHIPEGLVGRAFPEEYFTEFIAKGEMPAAIINTWEEIWQRDKDLHRAYTYDFEVYTDKPSEVSIFISVKEN</sequence>
<reference evidence="2 3" key="1">
    <citation type="submission" date="2018-04" db="EMBL/GenBank/DDBJ databases">
        <title>Characteristic and Complete Genome Sequencing of A Novel Member of Infective Endocarditis Causative Bacteria: Bergeyella cardium QL-PH.</title>
        <authorList>
            <person name="Pan H."/>
            <person name="Sun E."/>
            <person name="Zhang Y."/>
        </authorList>
    </citation>
    <scope>NUCLEOTIDE SEQUENCE [LARGE SCALE GENOMIC DNA]</scope>
    <source>
        <strain evidence="2 3">HPQL</strain>
    </source>
</reference>
<dbReference type="InterPro" id="IPR010499">
    <property type="entry name" value="AraC_E-bd"/>
</dbReference>
<dbReference type="PANTHER" id="PTHR36444:SF2">
    <property type="entry name" value="TRANSCRIPTIONAL REGULATOR PROTEIN YOBU-RELATED"/>
    <property type="match status" value="1"/>
</dbReference>
<dbReference type="Pfam" id="PF14526">
    <property type="entry name" value="Cass2"/>
    <property type="match status" value="1"/>
</dbReference>
<name>A0A6P1QWC8_9FLAO</name>
<dbReference type="SUPFAM" id="SSF55136">
    <property type="entry name" value="Probable bacterial effector-binding domain"/>
    <property type="match status" value="1"/>
</dbReference>
<dbReference type="RefSeq" id="WP_120488380.1">
    <property type="nucleotide sequence ID" value="NZ_CP029149.1"/>
</dbReference>
<dbReference type="SMART" id="SM00871">
    <property type="entry name" value="AraC_E_bind"/>
    <property type="match status" value="1"/>
</dbReference>
<dbReference type="AlphaFoldDB" id="A0A6P1QWC8"/>
<dbReference type="InterPro" id="IPR029441">
    <property type="entry name" value="Cass2"/>
</dbReference>
<evidence type="ECO:0000313" key="2">
    <source>
        <dbReference type="EMBL" id="QHN65004.1"/>
    </source>
</evidence>
<keyword evidence="3" id="KW-1185">Reference proteome</keyword>
<dbReference type="OrthoDB" id="9801008at2"/>
<dbReference type="Gene3D" id="3.20.80.10">
    <property type="entry name" value="Regulatory factor, effector binding domain"/>
    <property type="match status" value="1"/>
</dbReference>
<dbReference type="Proteomes" id="UP000464318">
    <property type="component" value="Chromosome"/>
</dbReference>
<protein>
    <submittedName>
        <fullName evidence="2">AraC family transcriptional regulator</fullName>
    </submittedName>
</protein>
<dbReference type="InterPro" id="IPR011256">
    <property type="entry name" value="Reg_factor_effector_dom_sf"/>
</dbReference>
<accession>A0A6P1QWC8</accession>
<dbReference type="InterPro" id="IPR053182">
    <property type="entry name" value="YobU-like_regulator"/>
</dbReference>
<feature type="domain" description="AraC effector-binding" evidence="1">
    <location>
        <begin position="1"/>
        <end position="144"/>
    </location>
</feature>
<organism evidence="2 3">
    <name type="scientific">Bergeyella cardium</name>
    <dbReference type="NCBI Taxonomy" id="1585976"/>
    <lineage>
        <taxon>Bacteria</taxon>
        <taxon>Pseudomonadati</taxon>
        <taxon>Bacteroidota</taxon>
        <taxon>Flavobacteriia</taxon>
        <taxon>Flavobacteriales</taxon>
        <taxon>Weeksellaceae</taxon>
        <taxon>Bergeyella</taxon>
    </lineage>
</organism>
<dbReference type="EMBL" id="CP029149">
    <property type="protein sequence ID" value="QHN65004.1"/>
    <property type="molecule type" value="Genomic_DNA"/>
</dbReference>
<proteinExistence type="predicted"/>
<evidence type="ECO:0000259" key="1">
    <source>
        <dbReference type="SMART" id="SM00871"/>
    </source>
</evidence>
<gene>
    <name evidence="2" type="ORF">DBX24_03375</name>
</gene>
<dbReference type="KEGG" id="bcad:DBX24_03375"/>